<organism evidence="1 2">
    <name type="scientific">Actinomadura violacea</name>
    <dbReference type="NCBI Taxonomy" id="2819934"/>
    <lineage>
        <taxon>Bacteria</taxon>
        <taxon>Bacillati</taxon>
        <taxon>Actinomycetota</taxon>
        <taxon>Actinomycetes</taxon>
        <taxon>Streptosporangiales</taxon>
        <taxon>Thermomonosporaceae</taxon>
        <taxon>Actinomadura</taxon>
    </lineage>
</organism>
<evidence type="ECO:0000313" key="1">
    <source>
        <dbReference type="EMBL" id="MBO2458287.1"/>
    </source>
</evidence>
<comment type="caution">
    <text evidence="1">The sequence shown here is derived from an EMBL/GenBank/DDBJ whole genome shotgun (WGS) entry which is preliminary data.</text>
</comment>
<dbReference type="Proteomes" id="UP000680206">
    <property type="component" value="Unassembled WGS sequence"/>
</dbReference>
<proteinExistence type="predicted"/>
<name>A0ABS3RNE7_9ACTN</name>
<reference evidence="1 2" key="1">
    <citation type="submission" date="2021-03" db="EMBL/GenBank/DDBJ databases">
        <title>Actinomadura violae sp. nov., isolated from lichen in Thailand.</title>
        <authorList>
            <person name="Kanchanasin P."/>
            <person name="Saeng-In P."/>
            <person name="Phongsopitanun W."/>
            <person name="Yuki M."/>
            <person name="Kudo T."/>
            <person name="Ohkuma M."/>
            <person name="Tanasupawat S."/>
        </authorList>
    </citation>
    <scope>NUCLEOTIDE SEQUENCE [LARGE SCALE GENOMIC DNA]</scope>
    <source>
        <strain evidence="1 2">LCR2-06</strain>
    </source>
</reference>
<gene>
    <name evidence="1" type="ORF">J4709_11990</name>
</gene>
<accession>A0ABS3RNE7</accession>
<protein>
    <submittedName>
        <fullName evidence="1">Transcriptional regulator</fullName>
    </submittedName>
</protein>
<dbReference type="EMBL" id="JAGEPF010000007">
    <property type="protein sequence ID" value="MBO2458287.1"/>
    <property type="molecule type" value="Genomic_DNA"/>
</dbReference>
<dbReference type="RefSeq" id="WP_208240201.1">
    <property type="nucleotide sequence ID" value="NZ_JAGEPF010000007.1"/>
</dbReference>
<sequence length="211" mass="23530">MAFSSAPEDLALHGVRVLGFSTTSRVAARYGMDVETVDEALLDFEARGWVRRSSFAGNSGWSLTDTGRAENEKRLAGELDRAGARDAVTDVHAAFVPLNRRFGAACTDWQIRPTRLDPMAFNDHTDWAWDERVLRTLANVGRSFAELCGRLAESLARFDGYADRYSSALRKVDLGQRAWVDGHDRDSCHILWIQFHEDLLATLGIPRGSDT</sequence>
<evidence type="ECO:0000313" key="2">
    <source>
        <dbReference type="Proteomes" id="UP000680206"/>
    </source>
</evidence>
<keyword evidence="2" id="KW-1185">Reference proteome</keyword>